<proteinExistence type="predicted"/>
<keyword evidence="2" id="KW-1185">Reference proteome</keyword>
<accession>A0A9P0MU90</accession>
<reference evidence="1" key="1">
    <citation type="submission" date="2022-01" db="EMBL/GenBank/DDBJ databases">
        <authorList>
            <person name="King R."/>
        </authorList>
    </citation>
    <scope>NUCLEOTIDE SEQUENCE</scope>
</reference>
<organism evidence="1 2">
    <name type="scientific">Nezara viridula</name>
    <name type="common">Southern green stink bug</name>
    <name type="synonym">Cimex viridulus</name>
    <dbReference type="NCBI Taxonomy" id="85310"/>
    <lineage>
        <taxon>Eukaryota</taxon>
        <taxon>Metazoa</taxon>
        <taxon>Ecdysozoa</taxon>
        <taxon>Arthropoda</taxon>
        <taxon>Hexapoda</taxon>
        <taxon>Insecta</taxon>
        <taxon>Pterygota</taxon>
        <taxon>Neoptera</taxon>
        <taxon>Paraneoptera</taxon>
        <taxon>Hemiptera</taxon>
        <taxon>Heteroptera</taxon>
        <taxon>Panheteroptera</taxon>
        <taxon>Pentatomomorpha</taxon>
        <taxon>Pentatomoidea</taxon>
        <taxon>Pentatomidae</taxon>
        <taxon>Pentatominae</taxon>
        <taxon>Nezara</taxon>
    </lineage>
</organism>
<protein>
    <submittedName>
        <fullName evidence="1">Uncharacterized protein</fullName>
    </submittedName>
</protein>
<evidence type="ECO:0000313" key="2">
    <source>
        <dbReference type="Proteomes" id="UP001152798"/>
    </source>
</evidence>
<sequence>MEVKVSGHLPPRVAPLIYNICAILQPRVRWLIKQIVEVLGATTMRAEKVNRPGALSRMGRERPLLTANGERLITFALLGEEGKRGGRALILISISSERRLEGSRTRRCNEAISIECDVMVHYLMVEKSSLWSPDPANRNNEVRSQSYFSPLFVAAYPKRSLLSGLVSRGRLKIRWIASVM</sequence>
<name>A0A9P0MU90_NEZVI</name>
<gene>
    <name evidence="1" type="ORF">NEZAVI_LOCUS13505</name>
</gene>
<dbReference type="AlphaFoldDB" id="A0A9P0MU90"/>
<evidence type="ECO:0000313" key="1">
    <source>
        <dbReference type="EMBL" id="CAH1405264.1"/>
    </source>
</evidence>
<dbReference type="Proteomes" id="UP001152798">
    <property type="component" value="Chromosome 6"/>
</dbReference>
<dbReference type="EMBL" id="OV725082">
    <property type="protein sequence ID" value="CAH1405264.1"/>
    <property type="molecule type" value="Genomic_DNA"/>
</dbReference>